<evidence type="ECO:0000313" key="1">
    <source>
        <dbReference type="EMBL" id="QDU18556.1"/>
    </source>
</evidence>
<accession>A0A517XM54</accession>
<dbReference type="RefSeq" id="WP_238389350.1">
    <property type="nucleotide sequence ID" value="NZ_CP036273.1"/>
</dbReference>
<dbReference type="EMBL" id="CP036273">
    <property type="protein sequence ID" value="QDU18556.1"/>
    <property type="molecule type" value="Genomic_DNA"/>
</dbReference>
<evidence type="ECO:0000313" key="2">
    <source>
        <dbReference type="Proteomes" id="UP000319576"/>
    </source>
</evidence>
<name>A0A517XM54_9BACT</name>
<dbReference type="AlphaFoldDB" id="A0A517XM54"/>
<keyword evidence="2" id="KW-1185">Reference proteome</keyword>
<proteinExistence type="predicted"/>
<dbReference type="Proteomes" id="UP000319576">
    <property type="component" value="Chromosome"/>
</dbReference>
<reference evidence="1 2" key="1">
    <citation type="submission" date="2019-02" db="EMBL/GenBank/DDBJ databases">
        <title>Deep-cultivation of Planctomycetes and their phenomic and genomic characterization uncovers novel biology.</title>
        <authorList>
            <person name="Wiegand S."/>
            <person name="Jogler M."/>
            <person name="Boedeker C."/>
            <person name="Pinto D."/>
            <person name="Vollmers J."/>
            <person name="Rivas-Marin E."/>
            <person name="Kohn T."/>
            <person name="Peeters S.H."/>
            <person name="Heuer A."/>
            <person name="Rast P."/>
            <person name="Oberbeckmann S."/>
            <person name="Bunk B."/>
            <person name="Jeske O."/>
            <person name="Meyerdierks A."/>
            <person name="Storesund J.E."/>
            <person name="Kallscheuer N."/>
            <person name="Luecker S."/>
            <person name="Lage O.M."/>
            <person name="Pohl T."/>
            <person name="Merkel B.J."/>
            <person name="Hornburger P."/>
            <person name="Mueller R.-W."/>
            <person name="Bruemmer F."/>
            <person name="Labrenz M."/>
            <person name="Spormann A.M."/>
            <person name="Op den Camp H."/>
            <person name="Overmann J."/>
            <person name="Amann R."/>
            <person name="Jetten M.S.M."/>
            <person name="Mascher T."/>
            <person name="Medema M.H."/>
            <person name="Devos D.P."/>
            <person name="Kaster A.-K."/>
            <person name="Ovreas L."/>
            <person name="Rohde M."/>
            <person name="Galperin M.Y."/>
            <person name="Jogler C."/>
        </authorList>
    </citation>
    <scope>NUCLEOTIDE SEQUENCE [LARGE SCALE GENOMIC DNA]</scope>
    <source>
        <strain evidence="1 2">ETA_A1</strain>
    </source>
</reference>
<gene>
    <name evidence="1" type="ORF">ETAA1_04480</name>
</gene>
<dbReference type="KEGG" id="uli:ETAA1_04480"/>
<organism evidence="1 2">
    <name type="scientific">Urbifossiella limnaea</name>
    <dbReference type="NCBI Taxonomy" id="2528023"/>
    <lineage>
        <taxon>Bacteria</taxon>
        <taxon>Pseudomonadati</taxon>
        <taxon>Planctomycetota</taxon>
        <taxon>Planctomycetia</taxon>
        <taxon>Gemmatales</taxon>
        <taxon>Gemmataceae</taxon>
        <taxon>Urbifossiella</taxon>
    </lineage>
</organism>
<sequence length="167" mass="18027">MERAMTEYDIQGPARTCAATGRELKPGDRFYAVLREDAGKLVRTDTAADAWAGPPAGVVAYWAGKVPAAADKPRKPVVNDDVLVDAFDRLAGTADPDGLNFRYVAALLLMRRKRFKFEDAVRDAAGGDVVVVRDARGGAVHHVADPHLTDAQVAAVQAEVFRVLGWQ</sequence>
<protein>
    <submittedName>
        <fullName evidence="1">Uncharacterized protein</fullName>
    </submittedName>
</protein>